<protein>
    <recommendedName>
        <fullName evidence="13">Mitochondrial carrier</fullName>
    </recommendedName>
</protein>
<dbReference type="EMBL" id="JAEPRD010000043">
    <property type="protein sequence ID" value="KAG2204541.1"/>
    <property type="molecule type" value="Genomic_DNA"/>
</dbReference>
<evidence type="ECO:0000313" key="12">
    <source>
        <dbReference type="Proteomes" id="UP000603453"/>
    </source>
</evidence>
<sequence>MSNNKPPSAVADFIAGNFGGMANVLVGQPLDTIKVRLQLDSGKFKGAWDCTVQTVQKEGFLALYKGMASPLIGIGAVNALLFAANSNIKQRLQTHPDEVLGLNKIALAGAGAGIVNSILASPVELLKIKMQAQFGHASVDGSKHFTGPLDCAKYLIARDGVAHGLFRGLWATVVREIPAYAGFYTGFEATKRYLTKGQDKQADIFQLMTAGAVGGIGYWVFSYPLDVVKSVVQHGDTPPKGLYITSVLKRIYARDGMAGLFRGFTPTVLRSIPAAGATFTAYELSIRAFQANGW</sequence>
<evidence type="ECO:0000256" key="2">
    <source>
        <dbReference type="ARBA" id="ARBA00006375"/>
    </source>
</evidence>
<feature type="repeat" description="Solcar" evidence="9">
    <location>
        <begin position="7"/>
        <end position="91"/>
    </location>
</feature>
<keyword evidence="4 9" id="KW-0812">Transmembrane</keyword>
<keyword evidence="7" id="KW-0496">Mitochondrion</keyword>
<dbReference type="SUPFAM" id="SSF103506">
    <property type="entry name" value="Mitochondrial carrier"/>
    <property type="match status" value="1"/>
</dbReference>
<evidence type="ECO:0000256" key="1">
    <source>
        <dbReference type="ARBA" id="ARBA00004225"/>
    </source>
</evidence>
<dbReference type="GO" id="GO:0031966">
    <property type="term" value="C:mitochondrial membrane"/>
    <property type="evidence" value="ECO:0007669"/>
    <property type="project" value="UniProtKB-SubCell"/>
</dbReference>
<dbReference type="PANTHER" id="PTHR45624:SF45">
    <property type="entry name" value="MITOCHONDRIAL CARRIER"/>
    <property type="match status" value="1"/>
</dbReference>
<keyword evidence="12" id="KW-1185">Reference proteome</keyword>
<comment type="subcellular location">
    <subcellularLocation>
        <location evidence="1">Mitochondrion membrane</location>
        <topology evidence="1">Multi-pass membrane protein</topology>
    </subcellularLocation>
</comment>
<keyword evidence="3 10" id="KW-0813">Transport</keyword>
<dbReference type="AlphaFoldDB" id="A0A8H7R7I2"/>
<dbReference type="InterPro" id="IPR018108">
    <property type="entry name" value="MCP_transmembrane"/>
</dbReference>
<evidence type="ECO:0000256" key="5">
    <source>
        <dbReference type="ARBA" id="ARBA00022737"/>
    </source>
</evidence>
<evidence type="ECO:0000256" key="8">
    <source>
        <dbReference type="ARBA" id="ARBA00023136"/>
    </source>
</evidence>
<feature type="repeat" description="Solcar" evidence="9">
    <location>
        <begin position="202"/>
        <end position="288"/>
    </location>
</feature>
<dbReference type="InterPro" id="IPR050567">
    <property type="entry name" value="Mitochondrial_Carrier"/>
</dbReference>
<dbReference type="GO" id="GO:0000064">
    <property type="term" value="F:L-ornithine transmembrane transporter activity"/>
    <property type="evidence" value="ECO:0007669"/>
    <property type="project" value="TreeGrafter"/>
</dbReference>
<keyword evidence="6" id="KW-1133">Transmembrane helix</keyword>
<organism evidence="11 12">
    <name type="scientific">Mucor saturninus</name>
    <dbReference type="NCBI Taxonomy" id="64648"/>
    <lineage>
        <taxon>Eukaryota</taxon>
        <taxon>Fungi</taxon>
        <taxon>Fungi incertae sedis</taxon>
        <taxon>Mucoromycota</taxon>
        <taxon>Mucoromycotina</taxon>
        <taxon>Mucoromycetes</taxon>
        <taxon>Mucorales</taxon>
        <taxon>Mucorineae</taxon>
        <taxon>Mucoraceae</taxon>
        <taxon>Mucor</taxon>
    </lineage>
</organism>
<dbReference type="Gene3D" id="1.50.40.10">
    <property type="entry name" value="Mitochondrial carrier domain"/>
    <property type="match status" value="1"/>
</dbReference>
<name>A0A8H7R7I2_9FUNG</name>
<reference evidence="11" key="1">
    <citation type="submission" date="2020-12" db="EMBL/GenBank/DDBJ databases">
        <title>Metabolic potential, ecology and presence of endohyphal bacteria is reflected in genomic diversity of Mucoromycotina.</title>
        <authorList>
            <person name="Muszewska A."/>
            <person name="Okrasinska A."/>
            <person name="Steczkiewicz K."/>
            <person name="Drgas O."/>
            <person name="Orlowska M."/>
            <person name="Perlinska-Lenart U."/>
            <person name="Aleksandrzak-Piekarczyk T."/>
            <person name="Szatraj K."/>
            <person name="Zielenkiewicz U."/>
            <person name="Pilsyk S."/>
            <person name="Malc E."/>
            <person name="Mieczkowski P."/>
            <person name="Kruszewska J.S."/>
            <person name="Biernat P."/>
            <person name="Pawlowska J."/>
        </authorList>
    </citation>
    <scope>NUCLEOTIDE SEQUENCE</scope>
    <source>
        <strain evidence="11">WA0000017839</strain>
    </source>
</reference>
<dbReference type="InterPro" id="IPR023395">
    <property type="entry name" value="MCP_dom_sf"/>
</dbReference>
<accession>A0A8H7R7I2</accession>
<dbReference type="PANTHER" id="PTHR45624">
    <property type="entry name" value="MITOCHONDRIAL BASIC AMINO ACIDS TRANSPORTER-RELATED"/>
    <property type="match status" value="1"/>
</dbReference>
<evidence type="ECO:0000256" key="9">
    <source>
        <dbReference type="PROSITE-ProRule" id="PRU00282"/>
    </source>
</evidence>
<evidence type="ECO:0000313" key="11">
    <source>
        <dbReference type="EMBL" id="KAG2204541.1"/>
    </source>
</evidence>
<dbReference type="Pfam" id="PF00153">
    <property type="entry name" value="Mito_carr"/>
    <property type="match status" value="3"/>
</dbReference>
<proteinExistence type="inferred from homology"/>
<keyword evidence="5" id="KW-0677">Repeat</keyword>
<evidence type="ECO:0000256" key="7">
    <source>
        <dbReference type="ARBA" id="ARBA00023128"/>
    </source>
</evidence>
<dbReference type="Proteomes" id="UP000603453">
    <property type="component" value="Unassembled WGS sequence"/>
</dbReference>
<evidence type="ECO:0000256" key="10">
    <source>
        <dbReference type="RuleBase" id="RU000488"/>
    </source>
</evidence>
<dbReference type="PROSITE" id="PS50920">
    <property type="entry name" value="SOLCAR"/>
    <property type="match status" value="3"/>
</dbReference>
<dbReference type="GO" id="GO:1990575">
    <property type="term" value="P:mitochondrial L-ornithine transmembrane transport"/>
    <property type="evidence" value="ECO:0007669"/>
    <property type="project" value="TreeGrafter"/>
</dbReference>
<evidence type="ECO:0000256" key="3">
    <source>
        <dbReference type="ARBA" id="ARBA00022448"/>
    </source>
</evidence>
<comment type="caution">
    <text evidence="11">The sequence shown here is derived from an EMBL/GenBank/DDBJ whole genome shotgun (WGS) entry which is preliminary data.</text>
</comment>
<feature type="repeat" description="Solcar" evidence="9">
    <location>
        <begin position="100"/>
        <end position="193"/>
    </location>
</feature>
<evidence type="ECO:0000256" key="6">
    <source>
        <dbReference type="ARBA" id="ARBA00022989"/>
    </source>
</evidence>
<evidence type="ECO:0000256" key="4">
    <source>
        <dbReference type="ARBA" id="ARBA00022692"/>
    </source>
</evidence>
<gene>
    <name evidence="11" type="ORF">INT47_012600</name>
</gene>
<evidence type="ECO:0008006" key="13">
    <source>
        <dbReference type="Google" id="ProtNLM"/>
    </source>
</evidence>
<comment type="similarity">
    <text evidence="2 10">Belongs to the mitochondrial carrier (TC 2.A.29) family.</text>
</comment>
<keyword evidence="8 9" id="KW-0472">Membrane</keyword>
<dbReference type="OrthoDB" id="14252at2759"/>